<dbReference type="InterPro" id="IPR038430">
    <property type="entry name" value="NDAH_ubi_oxred_su3_sf"/>
</dbReference>
<dbReference type="AlphaFoldDB" id="A0A6J4Q2D8"/>
<dbReference type="Gene3D" id="1.20.58.1610">
    <property type="entry name" value="NADH:ubiquinone/plastoquinone oxidoreductase, chain 3"/>
    <property type="match status" value="1"/>
</dbReference>
<comment type="subcellular location">
    <subcellularLocation>
        <location evidence="11">Cell membrane</location>
        <topology evidence="11">Multi-pass membrane protein</topology>
    </subcellularLocation>
    <subcellularLocation>
        <location evidence="1">Membrane</location>
    </subcellularLocation>
</comment>
<keyword evidence="5 11" id="KW-0812">Transmembrane</keyword>
<protein>
    <recommendedName>
        <fullName evidence="11">NADH-quinone oxidoreductase subunit</fullName>
        <ecNumber evidence="11">7.1.1.-</ecNumber>
    </recommendedName>
</protein>
<dbReference type="GO" id="GO:0008137">
    <property type="term" value="F:NADH dehydrogenase (ubiquinone) activity"/>
    <property type="evidence" value="ECO:0007669"/>
    <property type="project" value="InterPro"/>
</dbReference>
<dbReference type="GO" id="GO:0048038">
    <property type="term" value="F:quinone binding"/>
    <property type="evidence" value="ECO:0007669"/>
    <property type="project" value="UniProtKB-KW"/>
</dbReference>
<keyword evidence="8 12" id="KW-1133">Transmembrane helix</keyword>
<dbReference type="PANTHER" id="PTHR11058">
    <property type="entry name" value="NADH-UBIQUINONE OXIDOREDUCTASE CHAIN 3"/>
    <property type="match status" value="1"/>
</dbReference>
<dbReference type="InterPro" id="IPR000440">
    <property type="entry name" value="NADH_UbQ/plastoQ_OxRdtase_su3"/>
</dbReference>
<evidence type="ECO:0000256" key="11">
    <source>
        <dbReference type="RuleBase" id="RU003639"/>
    </source>
</evidence>
<dbReference type="GO" id="GO:0005886">
    <property type="term" value="C:plasma membrane"/>
    <property type="evidence" value="ECO:0007669"/>
    <property type="project" value="UniProtKB-SubCell"/>
</dbReference>
<comment type="function">
    <text evidence="11">NDH-1 shuttles electrons from NADH, via FMN and iron-sulfur (Fe-S) centers, to quinones in the respiratory chain.</text>
</comment>
<evidence type="ECO:0000256" key="9">
    <source>
        <dbReference type="ARBA" id="ARBA00023027"/>
    </source>
</evidence>
<dbReference type="EC" id="7.1.1.-" evidence="11"/>
<keyword evidence="10 12" id="KW-0472">Membrane</keyword>
<evidence type="ECO:0000313" key="13">
    <source>
        <dbReference type="EMBL" id="CAA9432190.1"/>
    </source>
</evidence>
<dbReference type="EMBL" id="CADCVD010000028">
    <property type="protein sequence ID" value="CAA9432190.1"/>
    <property type="molecule type" value="Genomic_DNA"/>
</dbReference>
<evidence type="ECO:0000256" key="7">
    <source>
        <dbReference type="ARBA" id="ARBA00022967"/>
    </source>
</evidence>
<evidence type="ECO:0000256" key="4">
    <source>
        <dbReference type="ARBA" id="ARBA00022475"/>
    </source>
</evidence>
<organism evidence="13">
    <name type="scientific">uncultured Rubrobacteraceae bacterium</name>
    <dbReference type="NCBI Taxonomy" id="349277"/>
    <lineage>
        <taxon>Bacteria</taxon>
        <taxon>Bacillati</taxon>
        <taxon>Actinomycetota</taxon>
        <taxon>Rubrobacteria</taxon>
        <taxon>Rubrobacterales</taxon>
        <taxon>Rubrobacteraceae</taxon>
        <taxon>environmental samples</taxon>
    </lineage>
</organism>
<keyword evidence="4" id="KW-1003">Cell membrane</keyword>
<name>A0A6J4Q2D8_9ACTN</name>
<evidence type="ECO:0000256" key="10">
    <source>
        <dbReference type="ARBA" id="ARBA00023136"/>
    </source>
</evidence>
<keyword evidence="7" id="KW-1278">Translocase</keyword>
<accession>A0A6J4Q2D8</accession>
<feature type="transmembrane region" description="Helical" evidence="12">
    <location>
        <begin position="17"/>
        <end position="37"/>
    </location>
</feature>
<sequence length="130" mass="14640">MHEWVGERCGVSALEQYALLFGMVVATVGLALTLGVISRSLGRVRQEKAKDVPATSGELSPEPVWVRYHVRYYGYALLFLAFDMEMAFMYPWAVVFKELGLVALLDMGVFLMVLFLGLLYGWSQGALRRQ</sequence>
<evidence type="ECO:0000256" key="1">
    <source>
        <dbReference type="ARBA" id="ARBA00004370"/>
    </source>
</evidence>
<feature type="transmembrane region" description="Helical" evidence="12">
    <location>
        <begin position="72"/>
        <end position="93"/>
    </location>
</feature>
<proteinExistence type="inferred from homology"/>
<dbReference type="GO" id="GO:0030964">
    <property type="term" value="C:NADH dehydrogenase complex"/>
    <property type="evidence" value="ECO:0007669"/>
    <property type="project" value="TreeGrafter"/>
</dbReference>
<evidence type="ECO:0000256" key="8">
    <source>
        <dbReference type="ARBA" id="ARBA00022989"/>
    </source>
</evidence>
<keyword evidence="13" id="KW-0560">Oxidoreductase</keyword>
<gene>
    <name evidence="13" type="ORF">AVDCRST_MAG37-712</name>
</gene>
<dbReference type="GO" id="GO:0016491">
    <property type="term" value="F:oxidoreductase activity"/>
    <property type="evidence" value="ECO:0007669"/>
    <property type="project" value="UniProtKB-KW"/>
</dbReference>
<evidence type="ECO:0000256" key="12">
    <source>
        <dbReference type="SAM" id="Phobius"/>
    </source>
</evidence>
<dbReference type="Pfam" id="PF00507">
    <property type="entry name" value="Oxidored_q4"/>
    <property type="match status" value="1"/>
</dbReference>
<evidence type="ECO:0000256" key="5">
    <source>
        <dbReference type="ARBA" id="ARBA00022692"/>
    </source>
</evidence>
<feature type="transmembrane region" description="Helical" evidence="12">
    <location>
        <begin position="99"/>
        <end position="122"/>
    </location>
</feature>
<evidence type="ECO:0000256" key="6">
    <source>
        <dbReference type="ARBA" id="ARBA00022719"/>
    </source>
</evidence>
<reference evidence="13" key="1">
    <citation type="submission" date="2020-02" db="EMBL/GenBank/DDBJ databases">
        <authorList>
            <person name="Meier V. D."/>
        </authorList>
    </citation>
    <scope>NUCLEOTIDE SEQUENCE</scope>
    <source>
        <strain evidence="13">AVDCRST_MAG37</strain>
    </source>
</reference>
<evidence type="ECO:0000256" key="2">
    <source>
        <dbReference type="ARBA" id="ARBA00008472"/>
    </source>
</evidence>
<dbReference type="PANTHER" id="PTHR11058:SF22">
    <property type="entry name" value="NADH-QUINONE OXIDOREDUCTASE SUBUNIT A"/>
    <property type="match status" value="1"/>
</dbReference>
<comment type="catalytic activity">
    <reaction evidence="11">
        <text>a quinone + NADH + 5 H(+)(in) = a quinol + NAD(+) + 4 H(+)(out)</text>
        <dbReference type="Rhea" id="RHEA:57888"/>
        <dbReference type="ChEBI" id="CHEBI:15378"/>
        <dbReference type="ChEBI" id="CHEBI:24646"/>
        <dbReference type="ChEBI" id="CHEBI:57540"/>
        <dbReference type="ChEBI" id="CHEBI:57945"/>
        <dbReference type="ChEBI" id="CHEBI:132124"/>
    </reaction>
</comment>
<keyword evidence="3" id="KW-0813">Transport</keyword>
<evidence type="ECO:0000256" key="3">
    <source>
        <dbReference type="ARBA" id="ARBA00022448"/>
    </source>
</evidence>
<comment type="similarity">
    <text evidence="2 11">Belongs to the complex I subunit 3 family.</text>
</comment>
<keyword evidence="13" id="KW-0830">Ubiquinone</keyword>
<keyword evidence="6 11" id="KW-0874">Quinone</keyword>
<keyword evidence="9 11" id="KW-0520">NAD</keyword>